<evidence type="ECO:0000313" key="6">
    <source>
        <dbReference type="EMBL" id="MBL1409156.1"/>
    </source>
</evidence>
<accession>A0ABS1R366</accession>
<dbReference type="InterPro" id="IPR029018">
    <property type="entry name" value="Hex-like_dom2"/>
</dbReference>
<comment type="similarity">
    <text evidence="1">Belongs to the glycosyl hydrolase 20 family.</text>
</comment>
<dbReference type="InterPro" id="IPR015883">
    <property type="entry name" value="Glyco_hydro_20_cat"/>
</dbReference>
<name>A0ABS1R366_9SPHI</name>
<dbReference type="Gene3D" id="3.30.379.10">
    <property type="entry name" value="Chitobiase/beta-hexosaminidase domain 2-like"/>
    <property type="match status" value="1"/>
</dbReference>
<dbReference type="EMBL" id="JAERTY010000005">
    <property type="protein sequence ID" value="MBL1409156.1"/>
    <property type="molecule type" value="Genomic_DNA"/>
</dbReference>
<dbReference type="PANTHER" id="PTHR21040:SF8">
    <property type="entry name" value="BCDNA.GH04120"/>
    <property type="match status" value="1"/>
</dbReference>
<organism evidence="6 7">
    <name type="scientific">Sphingobacterium faecale</name>
    <dbReference type="NCBI Taxonomy" id="2803775"/>
    <lineage>
        <taxon>Bacteria</taxon>
        <taxon>Pseudomonadati</taxon>
        <taxon>Bacteroidota</taxon>
        <taxon>Sphingobacteriia</taxon>
        <taxon>Sphingobacteriales</taxon>
        <taxon>Sphingobacteriaceae</taxon>
        <taxon>Sphingobacterium</taxon>
    </lineage>
</organism>
<keyword evidence="2" id="KW-0378">Hydrolase</keyword>
<evidence type="ECO:0000259" key="4">
    <source>
        <dbReference type="Pfam" id="PF00728"/>
    </source>
</evidence>
<dbReference type="PRINTS" id="PR00738">
    <property type="entry name" value="GLHYDRLASE20"/>
</dbReference>
<evidence type="ECO:0000256" key="3">
    <source>
        <dbReference type="ARBA" id="ARBA00023295"/>
    </source>
</evidence>
<keyword evidence="7" id="KW-1185">Reference proteome</keyword>
<dbReference type="InterPro" id="IPR038901">
    <property type="entry name" value="HEXDC-like"/>
</dbReference>
<sequence length="704" mass="82000">MNFLLFGSGLKMGRCLVIAVLYIFLMPRVGKAQLDTAFKLFPIPKKITAQPGVGMLHMPRHVYYADDIFPFKLSKEMSSLARVKRVVDGGIQLFLDSEMELPVNAEGYRIQIANNVIKIKAKERSGLFYGLQTIKQLIQDMKEHNIPIPACDILDYPDVSHRAVHIDLKHHLDDMPYYYSVIDRLAEIKVNAVILEFEDKLRYEHTPLIGADHAFSIDEFRALSDYAQERFVKISPLIQGLGHASFILKHPTYRSLREDPLSDWAFSPLDSGTYAILFNLYDEALKATPYGEYIHIGGDEVGQLGQSTLSKESGMSAFELQMYWLNKVSSYIISRGRVPIFWDDMVFKLKGLYETTYDDSMPIDSAKMHWVKSLKLLQDNIALFPKECIFMRWNYSTPWAYGNNRAIKWYRDNGLKIMGATAAQQVAPMMPRDQSNFKSIKAFAEIAKNSEMQHMLCTVWDDSSPHFETVWRGLYYFAAMNWNYVEIDSHTANISFLQRFYGLNYKDSVYTFQDKLEESLKFWDRALLERGHRYKFPNDTNETKILNIPLTMGDSNWSLSQKERLDNARKCVKLYEELRKEIRKSQNLALRNHFALQIFEQINELHVYPAHVLLLLERYDKANEDSTKLVVKKELSALLDEFESLRSSFSKIFYLQRLHNPIDYLLDSNFHQHLANGTQNDDWMFVFELMFIANLREWLQDQTP</sequence>
<dbReference type="Pfam" id="PF00728">
    <property type="entry name" value="Glyco_hydro_20"/>
    <property type="match status" value="1"/>
</dbReference>
<reference evidence="6 7" key="1">
    <citation type="submission" date="2021-01" db="EMBL/GenBank/DDBJ databases">
        <title>C459-1 draft genome sequence.</title>
        <authorList>
            <person name="Zhang X.-F."/>
        </authorList>
    </citation>
    <scope>NUCLEOTIDE SEQUENCE [LARGE SCALE GENOMIC DNA]</scope>
    <source>
        <strain evidence="7">C459-1</strain>
    </source>
</reference>
<evidence type="ECO:0000256" key="2">
    <source>
        <dbReference type="ARBA" id="ARBA00022801"/>
    </source>
</evidence>
<dbReference type="Pfam" id="PF02838">
    <property type="entry name" value="Glyco_hydro_20b"/>
    <property type="match status" value="1"/>
</dbReference>
<dbReference type="SUPFAM" id="SSF55545">
    <property type="entry name" value="beta-N-acetylhexosaminidase-like domain"/>
    <property type="match status" value="1"/>
</dbReference>
<keyword evidence="3" id="KW-0326">Glycosidase</keyword>
<feature type="domain" description="Glycoside hydrolase family 20 catalytic" evidence="4">
    <location>
        <begin position="160"/>
        <end position="359"/>
    </location>
</feature>
<gene>
    <name evidence="6" type="ORF">JKG61_10370</name>
</gene>
<dbReference type="SUPFAM" id="SSF51445">
    <property type="entry name" value="(Trans)glycosidases"/>
    <property type="match status" value="1"/>
</dbReference>
<comment type="caution">
    <text evidence="6">The sequence shown here is derived from an EMBL/GenBank/DDBJ whole genome shotgun (WGS) entry which is preliminary data.</text>
</comment>
<protein>
    <submittedName>
        <fullName evidence="6">Family 20 glycosylhydrolase</fullName>
    </submittedName>
</protein>
<feature type="domain" description="Beta-hexosaminidase bacterial type N-terminal" evidence="5">
    <location>
        <begin position="40"/>
        <end position="156"/>
    </location>
</feature>
<dbReference type="InterPro" id="IPR025705">
    <property type="entry name" value="Beta_hexosaminidase_sua/sub"/>
</dbReference>
<evidence type="ECO:0000313" key="7">
    <source>
        <dbReference type="Proteomes" id="UP000625283"/>
    </source>
</evidence>
<dbReference type="PANTHER" id="PTHR21040">
    <property type="entry name" value="BCDNA.GH04120"/>
    <property type="match status" value="1"/>
</dbReference>
<evidence type="ECO:0000259" key="5">
    <source>
        <dbReference type="Pfam" id="PF02838"/>
    </source>
</evidence>
<dbReference type="Proteomes" id="UP000625283">
    <property type="component" value="Unassembled WGS sequence"/>
</dbReference>
<dbReference type="InterPro" id="IPR015882">
    <property type="entry name" value="HEX_bac_N"/>
</dbReference>
<evidence type="ECO:0000256" key="1">
    <source>
        <dbReference type="ARBA" id="ARBA00006285"/>
    </source>
</evidence>
<dbReference type="InterPro" id="IPR017853">
    <property type="entry name" value="GH"/>
</dbReference>
<proteinExistence type="inferred from homology"/>
<dbReference type="Gene3D" id="3.20.20.80">
    <property type="entry name" value="Glycosidases"/>
    <property type="match status" value="1"/>
</dbReference>